<feature type="chain" id="PRO_5036755461" description="Methanethiol oxidase" evidence="8">
    <location>
        <begin position="19"/>
        <end position="588"/>
    </location>
</feature>
<reference evidence="10" key="1">
    <citation type="journal article" date="2016" name="Nature">
        <title>Genome evolution in the allotetraploid frog Xenopus laevis.</title>
        <authorList>
            <person name="Session A.M."/>
            <person name="Uno Y."/>
            <person name="Kwon T."/>
            <person name="Chapman J.A."/>
            <person name="Toyoda A."/>
            <person name="Takahashi S."/>
            <person name="Fukui A."/>
            <person name="Hikosaka A."/>
            <person name="Suzuki A."/>
            <person name="Kondo M."/>
            <person name="van Heeringen S.J."/>
            <person name="Quigley I."/>
            <person name="Heinz S."/>
            <person name="Ogino H."/>
            <person name="Ochi H."/>
            <person name="Hellsten U."/>
            <person name="Lyons J.B."/>
            <person name="Simakov O."/>
            <person name="Putnam N."/>
            <person name="Stites J."/>
            <person name="Kuroki Y."/>
            <person name="Tanaka T."/>
            <person name="Michiue T."/>
            <person name="Watanabe M."/>
            <person name="Bogdanovic O."/>
            <person name="Lister R."/>
            <person name="Georgiou G."/>
            <person name="Paranjpe S.S."/>
            <person name="van Kruijsbergen I."/>
            <person name="Shu S."/>
            <person name="Carlson J."/>
            <person name="Kinoshita T."/>
            <person name="Ohta Y."/>
            <person name="Mawaribuchi S."/>
            <person name="Jenkins J."/>
            <person name="Grimwood J."/>
            <person name="Schmutz J."/>
            <person name="Mitros T."/>
            <person name="Mozaffari S.V."/>
            <person name="Suzuki Y."/>
            <person name="Haramoto Y."/>
            <person name="Yamamoto T.S."/>
            <person name="Takagi C."/>
            <person name="Heald R."/>
            <person name="Miller K."/>
            <person name="Haudenschild C."/>
            <person name="Kitzman J."/>
            <person name="Nakayama T."/>
            <person name="Izutsu Y."/>
            <person name="Robert J."/>
            <person name="Fortriede J."/>
            <person name="Burns K."/>
            <person name="Lotay V."/>
            <person name="Karimi K."/>
            <person name="Yasuoka Y."/>
            <person name="Dichmann D.S."/>
            <person name="Flajnik M.F."/>
            <person name="Houston D.W."/>
            <person name="Shendure J."/>
            <person name="DuPasquier L."/>
            <person name="Vize P.D."/>
            <person name="Zorn A.M."/>
            <person name="Ito M."/>
            <person name="Marcotte E.M."/>
            <person name="Wallingford J.B."/>
            <person name="Ito Y."/>
            <person name="Asashima M."/>
            <person name="Ueno N."/>
            <person name="Matsuda Y."/>
            <person name="Veenstra G.J."/>
            <person name="Fujiyama A."/>
            <person name="Harland R.M."/>
            <person name="Taira M."/>
            <person name="Rokhsar D.S."/>
        </authorList>
    </citation>
    <scope>NUCLEOTIDE SEQUENCE [LARGE SCALE GENOMIC DNA]</scope>
    <source>
        <strain evidence="10">J</strain>
    </source>
</reference>
<evidence type="ECO:0000256" key="1">
    <source>
        <dbReference type="ARBA" id="ARBA00005177"/>
    </source>
</evidence>
<keyword evidence="7" id="KW-0539">Nucleus</keyword>
<dbReference type="GO" id="GO:0018549">
    <property type="term" value="F:methanethiol oxidase activity"/>
    <property type="evidence" value="ECO:0007669"/>
    <property type="project" value="UniProtKB-UniRule"/>
</dbReference>
<comment type="function">
    <text evidence="7">Catalyzes the oxidation of methanethiol, an organosulfur compound known to be produced in substantial amounts by gut bacteria. Selenium-binding protein which may be involved in the sensing of reactive xenobiotics in the cytoplasm. May be involved in intra-Golgi protein transport.</text>
</comment>
<dbReference type="InterPro" id="IPR015943">
    <property type="entry name" value="WD40/YVTN_repeat-like_dom_sf"/>
</dbReference>
<protein>
    <recommendedName>
        <fullName evidence="4 7">Methanethiol oxidase</fullName>
        <shortName evidence="7">MTO</shortName>
        <ecNumber evidence="3 7">1.8.3.4</ecNumber>
    </recommendedName>
    <alternativeName>
        <fullName evidence="7">Selenium-binding protein 1</fullName>
    </alternativeName>
</protein>
<comment type="catalytic activity">
    <reaction evidence="6 7">
        <text>methanethiol + O2 + H2O = hydrogen sulfide + formaldehyde + H2O2 + H(+)</text>
        <dbReference type="Rhea" id="RHEA:11812"/>
        <dbReference type="ChEBI" id="CHEBI:15377"/>
        <dbReference type="ChEBI" id="CHEBI:15378"/>
        <dbReference type="ChEBI" id="CHEBI:15379"/>
        <dbReference type="ChEBI" id="CHEBI:16007"/>
        <dbReference type="ChEBI" id="CHEBI:16240"/>
        <dbReference type="ChEBI" id="CHEBI:16842"/>
        <dbReference type="ChEBI" id="CHEBI:29919"/>
        <dbReference type="EC" id="1.8.3.4"/>
    </reaction>
</comment>
<name>A0A974C585_XENLA</name>
<keyword evidence="7" id="KW-0813">Transport</keyword>
<evidence type="ECO:0000313" key="9">
    <source>
        <dbReference type="EMBL" id="OCT66731.1"/>
    </source>
</evidence>
<dbReference type="Pfam" id="PF05694">
    <property type="entry name" value="SBP56"/>
    <property type="match status" value="1"/>
</dbReference>
<evidence type="ECO:0000256" key="8">
    <source>
        <dbReference type="SAM" id="SignalP"/>
    </source>
</evidence>
<keyword evidence="7" id="KW-0007">Acetylation</keyword>
<evidence type="ECO:0000256" key="3">
    <source>
        <dbReference type="ARBA" id="ARBA00012510"/>
    </source>
</evidence>
<proteinExistence type="inferred from homology"/>
<keyword evidence="7" id="KW-0560">Oxidoreductase</keyword>
<dbReference type="GO" id="GO:0008430">
    <property type="term" value="F:selenium binding"/>
    <property type="evidence" value="ECO:0007669"/>
    <property type="project" value="UniProtKB-UniRule"/>
</dbReference>
<comment type="similarity">
    <text evidence="2 7">Belongs to the selenium-binding protein family.</text>
</comment>
<evidence type="ECO:0000313" key="10">
    <source>
        <dbReference type="Proteomes" id="UP000694892"/>
    </source>
</evidence>
<dbReference type="GO" id="GO:0015031">
    <property type="term" value="P:protein transport"/>
    <property type="evidence" value="ECO:0007669"/>
    <property type="project" value="UniProtKB-UniRule"/>
</dbReference>
<dbReference type="EC" id="1.8.3.4" evidence="3 7"/>
<keyword evidence="7" id="KW-0963">Cytoplasm</keyword>
<keyword evidence="8" id="KW-0732">Signal</keyword>
<evidence type="ECO:0000256" key="6">
    <source>
        <dbReference type="ARBA" id="ARBA00047539"/>
    </source>
</evidence>
<evidence type="ECO:0000256" key="4">
    <source>
        <dbReference type="ARBA" id="ARBA00015601"/>
    </source>
</evidence>
<evidence type="ECO:0000256" key="2">
    <source>
        <dbReference type="ARBA" id="ARBA00005606"/>
    </source>
</evidence>
<keyword evidence="7" id="KW-0653">Protein transport</keyword>
<dbReference type="InterPro" id="IPR008826">
    <property type="entry name" value="Se-bd"/>
</dbReference>
<dbReference type="AlphaFoldDB" id="A0A974C585"/>
<keyword evidence="7" id="KW-0472">Membrane</keyword>
<dbReference type="PANTHER" id="PTHR23300">
    <property type="entry name" value="METHANETHIOL OXIDASE"/>
    <property type="match status" value="1"/>
</dbReference>
<accession>A0A974C585</accession>
<dbReference type="EMBL" id="CM004481">
    <property type="protein sequence ID" value="OCT66731.1"/>
    <property type="molecule type" value="Genomic_DNA"/>
</dbReference>
<feature type="signal peptide" evidence="8">
    <location>
        <begin position="1"/>
        <end position="18"/>
    </location>
</feature>
<comment type="subcellular location">
    <subcellularLocation>
        <location evidence="7">Nucleus</location>
    </subcellularLocation>
    <subcellularLocation>
        <location evidence="7">Cytoplasm</location>
        <location evidence="7">Cytosol</location>
    </subcellularLocation>
    <subcellularLocation>
        <location evidence="7">Membrane</location>
        <topology evidence="7">Peripheral membrane protein</topology>
    </subcellularLocation>
    <text evidence="7">May associate with Golgi membrane. May associate with the membrane of autophagosomes.</text>
</comment>
<dbReference type="PANTHER" id="PTHR23300:SF0">
    <property type="entry name" value="METHANETHIOL OXIDASE"/>
    <property type="match status" value="1"/>
</dbReference>
<dbReference type="Proteomes" id="UP000694892">
    <property type="component" value="Chromosome 8S"/>
</dbReference>
<organism evidence="9 10">
    <name type="scientific">Xenopus laevis</name>
    <name type="common">African clawed frog</name>
    <dbReference type="NCBI Taxonomy" id="8355"/>
    <lineage>
        <taxon>Eukaryota</taxon>
        <taxon>Metazoa</taxon>
        <taxon>Chordata</taxon>
        <taxon>Craniata</taxon>
        <taxon>Vertebrata</taxon>
        <taxon>Euteleostomi</taxon>
        <taxon>Amphibia</taxon>
        <taxon>Batrachia</taxon>
        <taxon>Anura</taxon>
        <taxon>Pipoidea</taxon>
        <taxon>Pipidae</taxon>
        <taxon>Xenopodinae</taxon>
        <taxon>Xenopus</taxon>
        <taxon>Xenopus</taxon>
    </lineage>
</organism>
<keyword evidence="5 7" id="KW-0711">Selenium</keyword>
<evidence type="ECO:0000256" key="7">
    <source>
        <dbReference type="RuleBase" id="RU369071"/>
    </source>
</evidence>
<comment type="pathway">
    <text evidence="1 7">Organosulfur degradation.</text>
</comment>
<gene>
    <name evidence="9" type="ORF">XELAEV_18042984mg</name>
</gene>
<dbReference type="GO" id="GO:0016020">
    <property type="term" value="C:membrane"/>
    <property type="evidence" value="ECO:0007669"/>
    <property type="project" value="UniProtKB-SubCell"/>
</dbReference>
<dbReference type="GO" id="GO:0005829">
    <property type="term" value="C:cytosol"/>
    <property type="evidence" value="ECO:0007669"/>
    <property type="project" value="UniProtKB-SubCell"/>
</dbReference>
<dbReference type="Gene3D" id="2.130.10.10">
    <property type="entry name" value="YVTN repeat-like/Quinoprotein amine dehydrogenase"/>
    <property type="match status" value="1"/>
</dbReference>
<dbReference type="GO" id="GO:0005634">
    <property type="term" value="C:nucleus"/>
    <property type="evidence" value="ECO:0007669"/>
    <property type="project" value="UniProtKB-SubCell"/>
</dbReference>
<dbReference type="SUPFAM" id="SSF75011">
    <property type="entry name" value="3-carboxy-cis,cis-mucoante lactonizing enzyme"/>
    <property type="match status" value="1"/>
</dbReference>
<evidence type="ECO:0000256" key="5">
    <source>
        <dbReference type="ARBA" id="ARBA00023266"/>
    </source>
</evidence>
<sequence length="588" mass="64749">MGMSQLLYLIVPVVPCTLFCPGGLMVSRPIAVISDHSYGPAPPPACARPATTGSSGENFVFIGITVSQPPAESLILQRGQQTQGGTVCVMGVLLLHYSQSRGTRVGQNEPNLLFFFPAKCGSCGPGYKSPLDAMKGPREEIVYLPCIYRSTGINKPDYLATVDVDPKSPTYSQVIHRLPMPNVNDELHHSGWNTCSSCYGDSSKVRNKLILPCLISSRVYVVDVGTDPRAPRLHKTVEPHEVYWKCGLANLHTSHCLGCGEIMISALGDPCGNGKGGFVLLDGETFEVKGNWEAEGETAQFGYDFWYQPRHNVMISTEWGAPKAFALGFKMEDVLAGQYGHSLNVWDWTEHRLVQTIDLGKDGLIPLEIRFLHNPDADQGLVGCALSSSIFRFYKEKDGKWAAEKVIQVPSKKVEGWALPEMPGLITDILISLDDRFLYFSNWLHGDIRQYDITNIRNPKLVGQIFLGGSIQKGGPVAVQEDKELECQPDPVTVKGKIIPGGPQMIQLSLDGKRIYVTSSIYSIWDKQFYPDMLKEGAVMLQIDVDTEKGGLKLNPNFLVDFGKEPDGPVLAHELRYPGGDCSSDIWI</sequence>